<organism evidence="1 2">
    <name type="scientific">Halosquirtibacter laminarini</name>
    <dbReference type="NCBI Taxonomy" id="3374600"/>
    <lineage>
        <taxon>Bacteria</taxon>
        <taxon>Pseudomonadati</taxon>
        <taxon>Bacteroidota</taxon>
        <taxon>Bacteroidia</taxon>
        <taxon>Marinilabiliales</taxon>
        <taxon>Prolixibacteraceae</taxon>
        <taxon>Halosquirtibacter</taxon>
    </lineage>
</organism>
<name>A0AC61NI36_9BACT</name>
<proteinExistence type="predicted"/>
<accession>A0AC61NI36</accession>
<dbReference type="Proteomes" id="UP000826212">
    <property type="component" value="Chromosome"/>
</dbReference>
<gene>
    <name evidence="1" type="ORF">K4L44_05850</name>
</gene>
<evidence type="ECO:0000313" key="2">
    <source>
        <dbReference type="Proteomes" id="UP000826212"/>
    </source>
</evidence>
<evidence type="ECO:0000313" key="1">
    <source>
        <dbReference type="EMBL" id="QZE15355.1"/>
    </source>
</evidence>
<protein>
    <submittedName>
        <fullName evidence="1">Uncharacterized protein</fullName>
    </submittedName>
</protein>
<dbReference type="EMBL" id="CP081303">
    <property type="protein sequence ID" value="QZE15355.1"/>
    <property type="molecule type" value="Genomic_DNA"/>
</dbReference>
<reference evidence="1" key="1">
    <citation type="submission" date="2021-08" db="EMBL/GenBank/DDBJ databases">
        <title>Novel anaerobic bacterium isolated from sea squirt in East Sea, Republic of Korea.</title>
        <authorList>
            <person name="Nguyen T.H."/>
            <person name="Li Z."/>
            <person name="Lee Y.-J."/>
            <person name="Ko J."/>
            <person name="Kim S.-G."/>
        </authorList>
    </citation>
    <scope>NUCLEOTIDE SEQUENCE</scope>
    <source>
        <strain evidence="1">KCTC 25031</strain>
    </source>
</reference>
<sequence length="103" mass="12292">MYKNNRAQEVGQYNTPLEILSRMLFRSPTGAQQEEWKGVGYLLADQRKETSYDGVMKRPKVVFATHKRDDIYVGQRLREDHIIYEIDEIVRDHEEMEMICKRV</sequence>
<keyword evidence="2" id="KW-1185">Reference proteome</keyword>